<proteinExistence type="predicted"/>
<sequence>MAITVTDSDSGVVRFEDGSKWVIDESERLHIVGDNGNIASYNRDAWRTVTRADVA</sequence>
<dbReference type="KEGG" id="vg:77932111"/>
<keyword evidence="2" id="KW-1185">Reference proteome</keyword>
<name>A0A3G3M576_9CAUD</name>
<protein>
    <submittedName>
        <fullName evidence="1">Uncharacterized protein</fullName>
    </submittedName>
</protein>
<reference evidence="1 2" key="1">
    <citation type="submission" date="2018-09" db="EMBL/GenBank/DDBJ databases">
        <authorList>
            <person name="Rimple P.A."/>
            <person name="Stoner T.H."/>
            <person name="Garlena R.A."/>
            <person name="Russell D.A."/>
            <person name="Pope W.H."/>
            <person name="Jacobs-Sera D."/>
            <person name="Hatfull G.F."/>
        </authorList>
    </citation>
    <scope>NUCLEOTIDE SEQUENCE [LARGE SCALE GENOMIC DNA]</scope>
</reference>
<evidence type="ECO:0000313" key="1">
    <source>
        <dbReference type="EMBL" id="AYR01546.1"/>
    </source>
</evidence>
<organism evidence="1 2">
    <name type="scientific">Arthrobacter phage Seahorse</name>
    <dbReference type="NCBI Taxonomy" id="2419611"/>
    <lineage>
        <taxon>Viruses</taxon>
        <taxon>Duplodnaviria</taxon>
        <taxon>Heunggongvirae</taxon>
        <taxon>Uroviricota</taxon>
        <taxon>Caudoviricetes</taxon>
        <taxon>Seamegvirus</taxon>
        <taxon>Seamegvirus seahorse</taxon>
    </lineage>
</organism>
<dbReference type="GeneID" id="77932111"/>
<dbReference type="Proteomes" id="UP000272407">
    <property type="component" value="Segment"/>
</dbReference>
<dbReference type="EMBL" id="MH910041">
    <property type="protein sequence ID" value="AYR01546.1"/>
    <property type="molecule type" value="Genomic_DNA"/>
</dbReference>
<dbReference type="RefSeq" id="YP_010656232.1">
    <property type="nucleotide sequence ID" value="NC_070836.1"/>
</dbReference>
<gene>
    <name evidence="1" type="primary">46</name>
    <name evidence="1" type="ORF">PBI_SEAHORSE_46</name>
</gene>
<evidence type="ECO:0000313" key="2">
    <source>
        <dbReference type="Proteomes" id="UP000272407"/>
    </source>
</evidence>
<accession>A0A3G3M576</accession>